<organism evidence="1 2">
    <name type="scientific">Siminovitchia terrae</name>
    <name type="common">Bacillus terrae</name>
    <dbReference type="NCBI Taxonomy" id="1914933"/>
    <lineage>
        <taxon>Bacteria</taxon>
        <taxon>Bacillati</taxon>
        <taxon>Bacillota</taxon>
        <taxon>Bacilli</taxon>
        <taxon>Bacillales</taxon>
        <taxon>Bacillaceae</taxon>
        <taxon>Siminovitchia</taxon>
    </lineage>
</organism>
<dbReference type="EMBL" id="QYTW02000002">
    <property type="protein sequence ID" value="RST61215.1"/>
    <property type="molecule type" value="Genomic_DNA"/>
</dbReference>
<accession>A0A429XCM2</accession>
<name>A0A429XCM2_SIMTE</name>
<reference evidence="1 2" key="1">
    <citation type="submission" date="2018-12" db="EMBL/GenBank/DDBJ databases">
        <authorList>
            <person name="Sun L."/>
            <person name="Chen Z."/>
        </authorList>
    </citation>
    <scope>NUCLEOTIDE SEQUENCE [LARGE SCALE GENOMIC DNA]</scope>
    <source>
        <strain evidence="1 2">LMG 29736</strain>
    </source>
</reference>
<dbReference type="AlphaFoldDB" id="A0A429XCM2"/>
<gene>
    <name evidence="1" type="ORF">D5F11_003985</name>
</gene>
<evidence type="ECO:0000313" key="1">
    <source>
        <dbReference type="EMBL" id="RST61215.1"/>
    </source>
</evidence>
<evidence type="ECO:0000313" key="2">
    <source>
        <dbReference type="Proteomes" id="UP000287296"/>
    </source>
</evidence>
<proteinExistence type="predicted"/>
<dbReference type="RefSeq" id="WP_120114596.1">
    <property type="nucleotide sequence ID" value="NZ_QYTW02000002.1"/>
</dbReference>
<dbReference type="OrthoDB" id="2965508at2"/>
<comment type="caution">
    <text evidence="1">The sequence shown here is derived from an EMBL/GenBank/DDBJ whole genome shotgun (WGS) entry which is preliminary data.</text>
</comment>
<dbReference type="Proteomes" id="UP000287296">
    <property type="component" value="Unassembled WGS sequence"/>
</dbReference>
<protein>
    <submittedName>
        <fullName evidence="1">Uncharacterized protein</fullName>
    </submittedName>
</protein>
<sequence length="215" mass="25008">MNIENLFINQVTVDDEFNYKVLYNDSRGAGFKDEYKALIREAISKKVIIVEKFIIAENIQDELYEISDTKGFEHTLIECLKNYHNEPDYLISPFIYILKKLDPNYTLGVTEDKLKIVSNLVKAEIRPRIDGKNAEPRLFFPNEKVAISSTNDNVENLGDILSVKDIIVYIIGTNDRSNTIYAYKVSRSDKFFEVARDYLDSIRPDLFNKVRKFEI</sequence>